<keyword evidence="1" id="KW-0808">Transferase</keyword>
<dbReference type="EMBL" id="CP023466">
    <property type="protein sequence ID" value="ATE80579.1"/>
    <property type="molecule type" value="Genomic_DNA"/>
</dbReference>
<dbReference type="InterPro" id="IPR012340">
    <property type="entry name" value="NA-bd_OB-fold"/>
</dbReference>
<evidence type="ECO:0000259" key="2">
    <source>
        <dbReference type="Pfam" id="PF08541"/>
    </source>
</evidence>
<protein>
    <recommendedName>
        <fullName evidence="6">3-hydroxy-3-methylglutaryl CoA synthase</fullName>
    </recommendedName>
</protein>
<dbReference type="AlphaFoldDB" id="A0AB33EJR3"/>
<feature type="domain" description="Beta-ketoacyl-[acyl-carrier-protein] synthase III C-terminal" evidence="2">
    <location>
        <begin position="215"/>
        <end position="294"/>
    </location>
</feature>
<dbReference type="Pfam" id="PF08541">
    <property type="entry name" value="ACP_syn_III_C"/>
    <property type="match status" value="1"/>
</dbReference>
<dbReference type="InterPro" id="IPR016039">
    <property type="entry name" value="Thiolase-like"/>
</dbReference>
<dbReference type="Pfam" id="PF12172">
    <property type="entry name" value="zf-ChsH2"/>
    <property type="match status" value="1"/>
</dbReference>
<dbReference type="Gene3D" id="3.40.47.10">
    <property type="match status" value="2"/>
</dbReference>
<sequence>MPTDFGLTAYGGYVPRLRMQRTSIAAAHSWMAPGLRNQAKGQRAFCSWDEDSVTMAVEAARDALHGRSRTALRSLVLATTRAPFADLQCASLVASALALPGDVQTRDLGQSQRAGVSGLLDALQSSRGPALFIASDHPSSKPASTQELTYGAGAAAFTLGSEDVIAHLVGSASRTNVFVDHFRSADGRHDYYWEERWIRDEGYAKIVPEVVKAALDDANVSSSEVSHFIMASSLKGTAEFVAKKCAISPEAISDGIMETCGYAGTAHPCLMLAKALEIAEPNDVLVIIGFGQGCDVLVLRATDAINSFKPRRGVSAALADAQVHESYMRLLAYDGGLEFETGMRGEKQLKTAFTEQYRSAHQLSSFVAGQCARCGTVQFPQLAYCVAPECHAPASVFKPTPLYDEPAKVLTYTGDWLSYHPSPPLYVGFVQFDIGARLLMEIVDVGEAGLDVGIPLHMVYRIKDVDKVRGYPRYFWKATPFVA</sequence>
<dbReference type="InterPro" id="IPR022002">
    <property type="entry name" value="ChsH2_Znr"/>
</dbReference>
<dbReference type="InterPro" id="IPR013747">
    <property type="entry name" value="ACP_syn_III_C"/>
</dbReference>
<dbReference type="GO" id="GO:0016746">
    <property type="term" value="F:acyltransferase activity"/>
    <property type="evidence" value="ECO:0007669"/>
    <property type="project" value="UniProtKB-KW"/>
</dbReference>
<gene>
    <name evidence="4" type="ORF">CNN82_17915</name>
</gene>
<evidence type="ECO:0000313" key="5">
    <source>
        <dbReference type="Proteomes" id="UP000218385"/>
    </source>
</evidence>
<dbReference type="CDD" id="cd00827">
    <property type="entry name" value="init_cond_enzymes"/>
    <property type="match status" value="1"/>
</dbReference>
<name>A0AB33EJR3_9PSED</name>
<evidence type="ECO:0008006" key="6">
    <source>
        <dbReference type="Google" id="ProtNLM"/>
    </source>
</evidence>
<evidence type="ECO:0000259" key="3">
    <source>
        <dbReference type="Pfam" id="PF12172"/>
    </source>
</evidence>
<accession>A0AB33EJR3</accession>
<proteinExistence type="predicted"/>
<feature type="domain" description="ChsH2 rubredoxin-like zinc ribbon" evidence="3">
    <location>
        <begin position="366"/>
        <end position="393"/>
    </location>
</feature>
<reference evidence="4 5" key="1">
    <citation type="submission" date="2017-09" db="EMBL/GenBank/DDBJ databases">
        <title>Complete Genome sequence of Lysobacter capsici KNU-15.</title>
        <authorList>
            <person name="Kim M.-C."/>
            <person name="Yi H."/>
            <person name="Lee D.-W."/>
            <person name="Shin J.-H."/>
        </authorList>
    </citation>
    <scope>NUCLEOTIDE SEQUENCE [LARGE SCALE GENOMIC DNA]</scope>
    <source>
        <strain evidence="4 5">KNU-15</strain>
    </source>
</reference>
<evidence type="ECO:0000313" key="4">
    <source>
        <dbReference type="EMBL" id="ATE80579.1"/>
    </source>
</evidence>
<organism evidence="4 5">
    <name type="scientific">Pseudomonas frederiksbergensis</name>
    <dbReference type="NCBI Taxonomy" id="104087"/>
    <lineage>
        <taxon>Bacteria</taxon>
        <taxon>Pseudomonadati</taxon>
        <taxon>Pseudomonadota</taxon>
        <taxon>Gammaproteobacteria</taxon>
        <taxon>Pseudomonadales</taxon>
        <taxon>Pseudomonadaceae</taxon>
        <taxon>Pseudomonas</taxon>
    </lineage>
</organism>
<dbReference type="SUPFAM" id="SSF53901">
    <property type="entry name" value="Thiolase-like"/>
    <property type="match status" value="2"/>
</dbReference>
<evidence type="ECO:0000256" key="1">
    <source>
        <dbReference type="ARBA" id="ARBA00022679"/>
    </source>
</evidence>
<dbReference type="Proteomes" id="UP000218385">
    <property type="component" value="Chromosome"/>
</dbReference>
<dbReference type="SUPFAM" id="SSF50249">
    <property type="entry name" value="Nucleic acid-binding proteins"/>
    <property type="match status" value="1"/>
</dbReference>